<feature type="compositionally biased region" description="Polar residues" evidence="1">
    <location>
        <begin position="121"/>
        <end position="130"/>
    </location>
</feature>
<dbReference type="Pfam" id="PF13559">
    <property type="entry name" value="DUF4129"/>
    <property type="match status" value="1"/>
</dbReference>
<feature type="region of interest" description="Disordered" evidence="1">
    <location>
        <begin position="294"/>
        <end position="321"/>
    </location>
</feature>
<feature type="domain" description="Protein-glutamine gamma-glutamyltransferase-like C-terminal" evidence="4">
    <location>
        <begin position="217"/>
        <end position="286"/>
    </location>
</feature>
<keyword evidence="2" id="KW-0472">Membrane</keyword>
<reference evidence="6" key="1">
    <citation type="journal article" date="2019" name="Int. J. Syst. Evol. Microbiol.">
        <title>The Global Catalogue of Microorganisms (GCM) 10K type strain sequencing project: providing services to taxonomists for standard genome sequencing and annotation.</title>
        <authorList>
            <consortium name="The Broad Institute Genomics Platform"/>
            <consortium name="The Broad Institute Genome Sequencing Center for Infectious Disease"/>
            <person name="Wu L."/>
            <person name="Ma J."/>
        </authorList>
    </citation>
    <scope>NUCLEOTIDE SEQUENCE [LARGE SCALE GENOMIC DNA]</scope>
    <source>
        <strain evidence="6">JCM 7356</strain>
    </source>
</reference>
<gene>
    <name evidence="5" type="ORF">GCM10010430_51740</name>
</gene>
<evidence type="ECO:0000313" key="5">
    <source>
        <dbReference type="EMBL" id="GAA2261207.1"/>
    </source>
</evidence>
<proteinExistence type="predicted"/>
<protein>
    <submittedName>
        <fullName evidence="5">DUF4129 domain-containing protein</fullName>
    </submittedName>
</protein>
<evidence type="ECO:0000313" key="6">
    <source>
        <dbReference type="Proteomes" id="UP001500305"/>
    </source>
</evidence>
<keyword evidence="2" id="KW-0812">Transmembrane</keyword>
<comment type="caution">
    <text evidence="5">The sequence shown here is derived from an EMBL/GenBank/DDBJ whole genome shotgun (WGS) entry which is preliminary data.</text>
</comment>
<keyword evidence="3" id="KW-0732">Signal</keyword>
<dbReference type="InterPro" id="IPR025403">
    <property type="entry name" value="TgpA-like_C"/>
</dbReference>
<accession>A0ABP5RGG2</accession>
<feature type="chain" id="PRO_5047083870" evidence="3">
    <location>
        <begin position="20"/>
        <end position="321"/>
    </location>
</feature>
<sequence>MVAALVTGALVLAALALQSASGQGPAPGPGPLAGHRATVLLLSLGCAVGGGVLTVHHRTSTRGTDTASPVAWRLASAGTVLLPLAAVIVPITLMWLPAPPAERDDKPMVIGPGAQPGPVTEPSQGSSQTVGPAPDGRSASRFDLSQLLAVVGVLLVVLAVVVGAVLLWRRFGHRRREPESLDLGNTEPLTGRALADAVDEGRRALHGADVRAAVIACYAAMETSLTDSGVVRRASDSPSDLLQRAEATGLLAGPHALALTVLFREARYSSHPLDSGQLESARAALDAIAAQLAEHDSRTGQGTARSRTERRTACRAGAGAR</sequence>
<feature type="transmembrane region" description="Helical" evidence="2">
    <location>
        <begin position="32"/>
        <end position="53"/>
    </location>
</feature>
<dbReference type="EMBL" id="BAAATR010000026">
    <property type="protein sequence ID" value="GAA2261207.1"/>
    <property type="molecule type" value="Genomic_DNA"/>
</dbReference>
<name>A0ABP5RGG2_9ACTN</name>
<feature type="transmembrane region" description="Helical" evidence="2">
    <location>
        <begin position="147"/>
        <end position="168"/>
    </location>
</feature>
<feature type="transmembrane region" description="Helical" evidence="2">
    <location>
        <begin position="74"/>
        <end position="96"/>
    </location>
</feature>
<evidence type="ECO:0000259" key="4">
    <source>
        <dbReference type="Pfam" id="PF13559"/>
    </source>
</evidence>
<dbReference type="Proteomes" id="UP001500305">
    <property type="component" value="Unassembled WGS sequence"/>
</dbReference>
<feature type="region of interest" description="Disordered" evidence="1">
    <location>
        <begin position="104"/>
        <end position="136"/>
    </location>
</feature>
<evidence type="ECO:0000256" key="2">
    <source>
        <dbReference type="SAM" id="Phobius"/>
    </source>
</evidence>
<evidence type="ECO:0000256" key="1">
    <source>
        <dbReference type="SAM" id="MobiDB-lite"/>
    </source>
</evidence>
<organism evidence="5 6">
    <name type="scientific">Kitasatospora cystarginea</name>
    <dbReference type="NCBI Taxonomy" id="58350"/>
    <lineage>
        <taxon>Bacteria</taxon>
        <taxon>Bacillati</taxon>
        <taxon>Actinomycetota</taxon>
        <taxon>Actinomycetes</taxon>
        <taxon>Kitasatosporales</taxon>
        <taxon>Streptomycetaceae</taxon>
        <taxon>Kitasatospora</taxon>
    </lineage>
</organism>
<evidence type="ECO:0000256" key="3">
    <source>
        <dbReference type="SAM" id="SignalP"/>
    </source>
</evidence>
<keyword evidence="2" id="KW-1133">Transmembrane helix</keyword>
<keyword evidence="6" id="KW-1185">Reference proteome</keyword>
<feature type="signal peptide" evidence="3">
    <location>
        <begin position="1"/>
        <end position="19"/>
    </location>
</feature>